<gene>
    <name evidence="1" type="ORF">E5990_03255</name>
</gene>
<keyword evidence="2" id="KW-1185">Reference proteome</keyword>
<evidence type="ECO:0000313" key="2">
    <source>
        <dbReference type="Proteomes" id="UP000305401"/>
    </source>
</evidence>
<reference evidence="1" key="1">
    <citation type="submission" date="2019-04" db="EMBL/GenBank/DDBJ databases">
        <title>Microbes associate with the intestines of laboratory mice.</title>
        <authorList>
            <person name="Navarre W."/>
            <person name="Wong E."/>
            <person name="Huang K.C."/>
            <person name="Tropini C."/>
            <person name="Ng K."/>
            <person name="Yu B."/>
        </authorList>
    </citation>
    <scope>NUCLEOTIDE SEQUENCE</scope>
    <source>
        <strain evidence="1">NM86_A22</strain>
    </source>
</reference>
<protein>
    <submittedName>
        <fullName evidence="1">Acyltransferase</fullName>
    </submittedName>
</protein>
<organism evidence="1 2">
    <name type="scientific">Muribaculum caecicola</name>
    <dbReference type="NCBI Taxonomy" id="3038144"/>
    <lineage>
        <taxon>Bacteria</taxon>
        <taxon>Pseudomonadati</taxon>
        <taxon>Bacteroidota</taxon>
        <taxon>Bacteroidia</taxon>
        <taxon>Bacteroidales</taxon>
        <taxon>Muribaculaceae</taxon>
        <taxon>Muribaculum</taxon>
    </lineage>
</organism>
<dbReference type="EMBL" id="SSTG01000022">
    <property type="protein sequence ID" value="THG54334.1"/>
    <property type="molecule type" value="Genomic_DNA"/>
</dbReference>
<evidence type="ECO:0000313" key="1">
    <source>
        <dbReference type="EMBL" id="THG54334.1"/>
    </source>
</evidence>
<comment type="caution">
    <text evidence="1">The sequence shown here is derived from an EMBL/GenBank/DDBJ whole genome shotgun (WGS) entry which is preliminary data.</text>
</comment>
<keyword evidence="1" id="KW-0808">Transferase</keyword>
<name>A0AC61S6R8_9BACT</name>
<keyword evidence="1" id="KW-0012">Acyltransferase</keyword>
<proteinExistence type="predicted"/>
<accession>A0AC61S6R8</accession>
<dbReference type="Proteomes" id="UP000305401">
    <property type="component" value="Unassembled WGS sequence"/>
</dbReference>
<sequence length="172" mass="19459">MILSKIVRYLRKKYMPADKYARYVGVTVGKNCLIATKHFSTEPYLITIGNNCQITDDVHFHTHGGAHVARRQYPQFDVFGKIEVKDWAYVGSQSHIMPGVTIGEGSLIAAGSIVTKSVPYGEVWGGVPARRICSVSDYIERNKPYNLASKHMSFEEKRKFLMSLPDSRFIKK</sequence>